<evidence type="ECO:0000313" key="6">
    <source>
        <dbReference type="Proteomes" id="UP000721844"/>
    </source>
</evidence>
<dbReference type="InterPro" id="IPR029039">
    <property type="entry name" value="Flavoprotein-like_sf"/>
</dbReference>
<dbReference type="Proteomes" id="UP000721844">
    <property type="component" value="Unassembled WGS sequence"/>
</dbReference>
<dbReference type="AlphaFoldDB" id="A0A963YZQ3"/>
<evidence type="ECO:0000256" key="3">
    <source>
        <dbReference type="SAM" id="SignalP"/>
    </source>
</evidence>
<evidence type="ECO:0000313" key="5">
    <source>
        <dbReference type="EMBL" id="MCB8879342.1"/>
    </source>
</evidence>
<dbReference type="Pfam" id="PF12682">
    <property type="entry name" value="Flavodoxin_4"/>
    <property type="match status" value="1"/>
</dbReference>
<proteinExistence type="predicted"/>
<keyword evidence="3" id="KW-0732">Signal</keyword>
<evidence type="ECO:0000256" key="1">
    <source>
        <dbReference type="ARBA" id="ARBA00022630"/>
    </source>
</evidence>
<dbReference type="InterPro" id="IPR008254">
    <property type="entry name" value="Flavodoxin/NO_synth"/>
</dbReference>
<dbReference type="Gene3D" id="3.40.50.360">
    <property type="match status" value="1"/>
</dbReference>
<dbReference type="SUPFAM" id="SSF52218">
    <property type="entry name" value="Flavoproteins"/>
    <property type="match status" value="1"/>
</dbReference>
<keyword evidence="2" id="KW-0288">FMN</keyword>
<dbReference type="RefSeq" id="WP_227305934.1">
    <property type="nucleotide sequence ID" value="NZ_JAESVA010000001.1"/>
</dbReference>
<feature type="domain" description="Flavodoxin-like" evidence="4">
    <location>
        <begin position="34"/>
        <end position="184"/>
    </location>
</feature>
<keyword evidence="6" id="KW-1185">Reference proteome</keyword>
<feature type="signal peptide" evidence="3">
    <location>
        <begin position="1"/>
        <end position="23"/>
    </location>
</feature>
<accession>A0A963YZQ3</accession>
<reference evidence="5 6" key="1">
    <citation type="journal article" date="2021" name="Microorganisms">
        <title>Acidisoma silvae sp. nov. and Acidisomacellulosilytica sp. nov., Two Acidophilic Bacteria Isolated from Decaying Wood, Hydrolyzing Cellulose and Producing Poly-3-hydroxybutyrate.</title>
        <authorList>
            <person name="Mieszkin S."/>
            <person name="Pouder E."/>
            <person name="Uroz S."/>
            <person name="Simon-Colin C."/>
            <person name="Alain K."/>
        </authorList>
    </citation>
    <scope>NUCLEOTIDE SEQUENCE [LARGE SCALE GENOMIC DNA]</scope>
    <source>
        <strain evidence="5 6">HW T5.17</strain>
    </source>
</reference>
<sequence length="192" mass="21003">MPRRLILAASAALAAATKTAASAEPDATQQGSPKSLVVLFTRSGNTRVIAGIIQRRFKAAFFEIQPAKPYPDDYEATVARARLERDQQIEPPIVQTVSDLSRYSTVFLCFPIWGETAPPVIRTFLKAHNFQGKTVRPFITHGGYGLGNSLSVIQGHAPGAQIASPFVMEADQERRTLNQVQNWLGQIKGNTL</sequence>
<organism evidence="5 6">
    <name type="scientific">Acidisoma cellulosilyticum</name>
    <dbReference type="NCBI Taxonomy" id="2802395"/>
    <lineage>
        <taxon>Bacteria</taxon>
        <taxon>Pseudomonadati</taxon>
        <taxon>Pseudomonadota</taxon>
        <taxon>Alphaproteobacteria</taxon>
        <taxon>Acetobacterales</taxon>
        <taxon>Acidocellaceae</taxon>
        <taxon>Acidisoma</taxon>
    </lineage>
</organism>
<dbReference type="GO" id="GO:0010181">
    <property type="term" value="F:FMN binding"/>
    <property type="evidence" value="ECO:0007669"/>
    <property type="project" value="InterPro"/>
</dbReference>
<feature type="chain" id="PRO_5037905289" description="Flavodoxin-like domain-containing protein" evidence="3">
    <location>
        <begin position="24"/>
        <end position="192"/>
    </location>
</feature>
<name>A0A963YZQ3_9PROT</name>
<evidence type="ECO:0000256" key="2">
    <source>
        <dbReference type="ARBA" id="ARBA00022643"/>
    </source>
</evidence>
<dbReference type="PANTHER" id="PTHR39201:SF1">
    <property type="entry name" value="FLAVODOXIN-LIKE DOMAIN-CONTAINING PROTEIN"/>
    <property type="match status" value="1"/>
</dbReference>
<comment type="caution">
    <text evidence="5">The sequence shown here is derived from an EMBL/GenBank/DDBJ whole genome shotgun (WGS) entry which is preliminary data.</text>
</comment>
<dbReference type="EMBL" id="JAESVA010000001">
    <property type="protein sequence ID" value="MCB8879342.1"/>
    <property type="molecule type" value="Genomic_DNA"/>
</dbReference>
<protein>
    <recommendedName>
        <fullName evidence="4">Flavodoxin-like domain-containing protein</fullName>
    </recommendedName>
</protein>
<dbReference type="PANTHER" id="PTHR39201">
    <property type="entry name" value="EXPORTED PROTEIN-RELATED"/>
    <property type="match status" value="1"/>
</dbReference>
<gene>
    <name evidence="5" type="ORF">ACELLULO517_03785</name>
</gene>
<keyword evidence="1" id="KW-0285">Flavoprotein</keyword>
<evidence type="ECO:0000259" key="4">
    <source>
        <dbReference type="Pfam" id="PF12682"/>
    </source>
</evidence>